<keyword evidence="4" id="KW-1185">Reference proteome</keyword>
<dbReference type="EMBL" id="LJIJ01004789">
    <property type="protein sequence ID" value="ODM87731.1"/>
    <property type="molecule type" value="Genomic_DNA"/>
</dbReference>
<feature type="signal peptide" evidence="2">
    <location>
        <begin position="1"/>
        <end position="22"/>
    </location>
</feature>
<evidence type="ECO:0000256" key="2">
    <source>
        <dbReference type="SAM" id="SignalP"/>
    </source>
</evidence>
<dbReference type="AlphaFoldDB" id="A0A1D2M497"/>
<reference evidence="3 4" key="1">
    <citation type="journal article" date="2016" name="Genome Biol. Evol.">
        <title>Gene Family Evolution Reflects Adaptation to Soil Environmental Stressors in the Genome of the Collembolan Orchesella cincta.</title>
        <authorList>
            <person name="Faddeeva-Vakhrusheva A."/>
            <person name="Derks M.F."/>
            <person name="Anvar S.Y."/>
            <person name="Agamennone V."/>
            <person name="Suring W."/>
            <person name="Smit S."/>
            <person name="van Straalen N.M."/>
            <person name="Roelofs D."/>
        </authorList>
    </citation>
    <scope>NUCLEOTIDE SEQUENCE [LARGE SCALE GENOMIC DNA]</scope>
    <source>
        <tissue evidence="3">Mixed pool</tissue>
    </source>
</reference>
<proteinExistence type="predicted"/>
<name>A0A1D2M497_ORCCI</name>
<dbReference type="Proteomes" id="UP000094527">
    <property type="component" value="Unassembled WGS sequence"/>
</dbReference>
<comment type="caution">
    <text evidence="3">The sequence shown here is derived from an EMBL/GenBank/DDBJ whole genome shotgun (WGS) entry which is preliminary data.</text>
</comment>
<feature type="compositionally biased region" description="Low complexity" evidence="1">
    <location>
        <begin position="75"/>
        <end position="84"/>
    </location>
</feature>
<feature type="region of interest" description="Disordered" evidence="1">
    <location>
        <begin position="70"/>
        <end position="105"/>
    </location>
</feature>
<evidence type="ECO:0000313" key="3">
    <source>
        <dbReference type="EMBL" id="ODM87731.1"/>
    </source>
</evidence>
<protein>
    <submittedName>
        <fullName evidence="3">Uncharacterized protein</fullName>
    </submittedName>
</protein>
<sequence length="129" mass="13479">MKFAIVCIVLVSVTLVVSDTQALEQGDRGVGKGGNRVETWDRGKLIQDEGERGQLVGNFGTGQLGNCELAGRNTGQEQGGNWNSGQGGNRGQQGGNRGGNSGGNRGGTALLILHLPISNQQFYAVRPTV</sequence>
<feature type="chain" id="PRO_5008903450" evidence="2">
    <location>
        <begin position="23"/>
        <end position="129"/>
    </location>
</feature>
<gene>
    <name evidence="3" type="ORF">Ocin01_18951</name>
</gene>
<keyword evidence="2" id="KW-0732">Signal</keyword>
<evidence type="ECO:0000313" key="4">
    <source>
        <dbReference type="Proteomes" id="UP000094527"/>
    </source>
</evidence>
<evidence type="ECO:0000256" key="1">
    <source>
        <dbReference type="SAM" id="MobiDB-lite"/>
    </source>
</evidence>
<feature type="compositionally biased region" description="Gly residues" evidence="1">
    <location>
        <begin position="85"/>
        <end position="105"/>
    </location>
</feature>
<organism evidence="3 4">
    <name type="scientific">Orchesella cincta</name>
    <name type="common">Springtail</name>
    <name type="synonym">Podura cincta</name>
    <dbReference type="NCBI Taxonomy" id="48709"/>
    <lineage>
        <taxon>Eukaryota</taxon>
        <taxon>Metazoa</taxon>
        <taxon>Ecdysozoa</taxon>
        <taxon>Arthropoda</taxon>
        <taxon>Hexapoda</taxon>
        <taxon>Collembola</taxon>
        <taxon>Entomobryomorpha</taxon>
        <taxon>Entomobryoidea</taxon>
        <taxon>Orchesellidae</taxon>
        <taxon>Orchesellinae</taxon>
        <taxon>Orchesella</taxon>
    </lineage>
</organism>
<accession>A0A1D2M497</accession>